<feature type="domain" description="NAD-dependent epimerase/dehydratase" evidence="3">
    <location>
        <begin position="1"/>
        <end position="197"/>
    </location>
</feature>
<proteinExistence type="inferred from homology"/>
<dbReference type="GO" id="GO:0016616">
    <property type="term" value="F:oxidoreductase activity, acting on the CH-OH group of donors, NAD or NADP as acceptor"/>
    <property type="evidence" value="ECO:0007669"/>
    <property type="project" value="TreeGrafter"/>
</dbReference>
<comment type="similarity">
    <text evidence="2">Belongs to the NAD(P)-dependent epimerase/dehydratase family. Dihydroflavonol-4-reductase subfamily.</text>
</comment>
<feature type="non-terminal residue" evidence="4">
    <location>
        <position position="264"/>
    </location>
</feature>
<dbReference type="InterPro" id="IPR001509">
    <property type="entry name" value="Epimerase_deHydtase"/>
</dbReference>
<dbReference type="Pfam" id="PF01370">
    <property type="entry name" value="Epimerase"/>
    <property type="match status" value="1"/>
</dbReference>
<reference evidence="5" key="1">
    <citation type="journal article" date="2012" name="Science">
        <title>The Paleozoic origin of enzymatic lignin decomposition reconstructed from 31 fungal genomes.</title>
        <authorList>
            <person name="Floudas D."/>
            <person name="Binder M."/>
            <person name="Riley R."/>
            <person name="Barry K."/>
            <person name="Blanchette R.A."/>
            <person name="Henrissat B."/>
            <person name="Martinez A.T."/>
            <person name="Otillar R."/>
            <person name="Spatafora J.W."/>
            <person name="Yadav J.S."/>
            <person name="Aerts A."/>
            <person name="Benoit I."/>
            <person name="Boyd A."/>
            <person name="Carlson A."/>
            <person name="Copeland A."/>
            <person name="Coutinho P.M."/>
            <person name="de Vries R.P."/>
            <person name="Ferreira P."/>
            <person name="Findley K."/>
            <person name="Foster B."/>
            <person name="Gaskell J."/>
            <person name="Glotzer D."/>
            <person name="Gorecki P."/>
            <person name="Heitman J."/>
            <person name="Hesse C."/>
            <person name="Hori C."/>
            <person name="Igarashi K."/>
            <person name="Jurgens J.A."/>
            <person name="Kallen N."/>
            <person name="Kersten P."/>
            <person name="Kohler A."/>
            <person name="Kuees U."/>
            <person name="Kumar T.K.A."/>
            <person name="Kuo A."/>
            <person name="LaButti K."/>
            <person name="Larrondo L.F."/>
            <person name="Lindquist E."/>
            <person name="Ling A."/>
            <person name="Lombard V."/>
            <person name="Lucas S."/>
            <person name="Lundell T."/>
            <person name="Martin R."/>
            <person name="McLaughlin D.J."/>
            <person name="Morgenstern I."/>
            <person name="Morin E."/>
            <person name="Murat C."/>
            <person name="Nagy L.G."/>
            <person name="Nolan M."/>
            <person name="Ohm R.A."/>
            <person name="Patyshakuliyeva A."/>
            <person name="Rokas A."/>
            <person name="Ruiz-Duenas F.J."/>
            <person name="Sabat G."/>
            <person name="Salamov A."/>
            <person name="Samejima M."/>
            <person name="Schmutz J."/>
            <person name="Slot J.C."/>
            <person name="St John F."/>
            <person name="Stenlid J."/>
            <person name="Sun H."/>
            <person name="Sun S."/>
            <person name="Syed K."/>
            <person name="Tsang A."/>
            <person name="Wiebenga A."/>
            <person name="Young D."/>
            <person name="Pisabarro A."/>
            <person name="Eastwood D.C."/>
            <person name="Martin F."/>
            <person name="Cullen D."/>
            <person name="Grigoriev I.V."/>
            <person name="Hibbett D.S."/>
        </authorList>
    </citation>
    <scope>NUCLEOTIDE SEQUENCE [LARGE SCALE GENOMIC DNA]</scope>
    <source>
        <strain evidence="5">TFB10046</strain>
    </source>
</reference>
<evidence type="ECO:0000259" key="3">
    <source>
        <dbReference type="Pfam" id="PF01370"/>
    </source>
</evidence>
<keyword evidence="5" id="KW-1185">Reference proteome</keyword>
<dbReference type="EMBL" id="JH687839">
    <property type="protein sequence ID" value="EJD37521.1"/>
    <property type="molecule type" value="Genomic_DNA"/>
</dbReference>
<keyword evidence="1" id="KW-0560">Oxidoreductase</keyword>
<dbReference type="SUPFAM" id="SSF51735">
    <property type="entry name" value="NAD(P)-binding Rossmann-fold domains"/>
    <property type="match status" value="1"/>
</dbReference>
<dbReference type="InterPro" id="IPR036291">
    <property type="entry name" value="NAD(P)-bd_dom_sf"/>
</dbReference>
<gene>
    <name evidence="4" type="ORF">AURDEDRAFT_26901</name>
</gene>
<dbReference type="InterPro" id="IPR050425">
    <property type="entry name" value="NAD(P)_dehydrat-like"/>
</dbReference>
<protein>
    <submittedName>
        <fullName evidence="4">NAD(P)-binding protein</fullName>
    </submittedName>
</protein>
<organism evidence="4 5">
    <name type="scientific">Auricularia subglabra (strain TFB-10046 / SS5)</name>
    <name type="common">White-rot fungus</name>
    <name type="synonym">Auricularia delicata (strain TFB10046)</name>
    <dbReference type="NCBI Taxonomy" id="717982"/>
    <lineage>
        <taxon>Eukaryota</taxon>
        <taxon>Fungi</taxon>
        <taxon>Dikarya</taxon>
        <taxon>Basidiomycota</taxon>
        <taxon>Agaricomycotina</taxon>
        <taxon>Agaricomycetes</taxon>
        <taxon>Auriculariales</taxon>
        <taxon>Auriculariaceae</taxon>
        <taxon>Auricularia</taxon>
    </lineage>
</organism>
<dbReference type="Gene3D" id="3.40.50.720">
    <property type="entry name" value="NAD(P)-binding Rossmann-like Domain"/>
    <property type="match status" value="1"/>
</dbReference>
<dbReference type="AlphaFoldDB" id="J0LHG4"/>
<accession>J0LHG4</accession>
<dbReference type="OMA" id="HRAQFIA"/>
<dbReference type="eggNOG" id="KOG1502">
    <property type="taxonomic scope" value="Eukaryota"/>
</dbReference>
<evidence type="ECO:0000256" key="1">
    <source>
        <dbReference type="ARBA" id="ARBA00023002"/>
    </source>
</evidence>
<name>J0LHG4_AURST</name>
<dbReference type="PANTHER" id="PTHR10366">
    <property type="entry name" value="NAD DEPENDENT EPIMERASE/DEHYDRATASE"/>
    <property type="match status" value="1"/>
</dbReference>
<dbReference type="Proteomes" id="UP000006514">
    <property type="component" value="Unassembled WGS sequence"/>
</dbReference>
<sequence length="264" mass="28731">TGANGFTATHITAALLAQGFSVRGTVRSEAKGKSLCELYNSAAFSYVVVPDIVPSDAWDAPSVLDGVSGIAHIAAPIEVEETDPDVQLWLRPAVEGTLNLLRSACKAGCVVKRVVVIGSTAAITAADLKPVQYTANDWNDAAIRTLEKKGVSADPWTKYCASKTLSEKAAWKYVKEHRSELPFDLTYVLPSWIYGPMLLKLLSTARPVVTLRCWWGDRVRKRDDPKVDDATLASFSGSYSDVRDVARAFLDAFTRPELGGKRLI</sequence>
<dbReference type="PANTHER" id="PTHR10366:SF562">
    <property type="entry name" value="ALDEHYDE REDUCTASE II (AFU_ORTHOLOGUE AFUA_1G11360)"/>
    <property type="match status" value="1"/>
</dbReference>
<feature type="non-terminal residue" evidence="4">
    <location>
        <position position="1"/>
    </location>
</feature>
<dbReference type="InParanoid" id="J0LHG4"/>
<evidence type="ECO:0000256" key="2">
    <source>
        <dbReference type="ARBA" id="ARBA00023445"/>
    </source>
</evidence>
<evidence type="ECO:0000313" key="4">
    <source>
        <dbReference type="EMBL" id="EJD37521.1"/>
    </source>
</evidence>
<dbReference type="OrthoDB" id="2735536at2759"/>
<evidence type="ECO:0000313" key="5">
    <source>
        <dbReference type="Proteomes" id="UP000006514"/>
    </source>
</evidence>
<dbReference type="KEGG" id="adl:AURDEDRAFT_26901"/>